<comment type="caution">
    <text evidence="1">The sequence shown here is derived from an EMBL/GenBank/DDBJ whole genome shotgun (WGS) entry which is preliminary data.</text>
</comment>
<dbReference type="Proteomes" id="UP000724686">
    <property type="component" value="Unassembled WGS sequence"/>
</dbReference>
<accession>A0ABS2UHF4</accession>
<evidence type="ECO:0000313" key="2">
    <source>
        <dbReference type="Proteomes" id="UP000724686"/>
    </source>
</evidence>
<dbReference type="RefSeq" id="WP_205281728.1">
    <property type="nucleotide sequence ID" value="NZ_JAFFPU010000086.1"/>
</dbReference>
<gene>
    <name evidence="1" type="ORF">JWG45_21880</name>
</gene>
<protein>
    <submittedName>
        <fullName evidence="1">Uncharacterized protein</fullName>
    </submittedName>
</protein>
<sequence length="313" mass="33857">MKKKIDSKITFQRKNSLISYLQILTLLLFATSLQFCKIDSTNSNLAILVVALLAGNSQTITSDPADSFIPGESPNRPILKELTVQTAYLNVGSGEQKIQVDVSFENNPPSPTLKVYLGRPSLMSLNGDGISVRNYMQEKLNPDSTLFPNRFSFFSPEITQRYKIIIVASNSFGKSSKEIISIPPTAPGGPCAGALNAPTTIGNCAEHCVQVDLNGNTMELTAKDTTAAVQDYFYLDLTTSTPSGGTGPTPFSYIEFGVEEPPIPVPTGTHSTPKKTLDTQTYDNACVVVSSYRVLDGLGGFSDHYLTQKIIVP</sequence>
<name>A0ABS2UHF4_9LEPT</name>
<reference evidence="1 2" key="1">
    <citation type="submission" date="2021-02" db="EMBL/GenBank/DDBJ databases">
        <title>Leptospira ainlahdjerensis sp. nov., Leptospira ainazelensis sp. nov., Leptospira abararensis sp. nov. and Leptospira chreensis sp. nov., four new species isolated from water sources in Algeria.</title>
        <authorList>
            <person name="Amara Korba A."/>
            <person name="Kainiu M."/>
            <person name="Vincent A.T."/>
            <person name="Mariet J.-F."/>
            <person name="Veyrier F.J."/>
            <person name="Goarant C."/>
            <person name="Picardeau M."/>
        </authorList>
    </citation>
    <scope>NUCLEOTIDE SEQUENCE [LARGE SCALE GENOMIC DNA]</scope>
    <source>
        <strain evidence="1 2">201903070</strain>
    </source>
</reference>
<dbReference type="EMBL" id="JAFFPU010000086">
    <property type="protein sequence ID" value="MBM9579801.1"/>
    <property type="molecule type" value="Genomic_DNA"/>
</dbReference>
<organism evidence="1 2">
    <name type="scientific">Leptospira ainlahdjerensis</name>
    <dbReference type="NCBI Taxonomy" id="2810033"/>
    <lineage>
        <taxon>Bacteria</taxon>
        <taxon>Pseudomonadati</taxon>
        <taxon>Spirochaetota</taxon>
        <taxon>Spirochaetia</taxon>
        <taxon>Leptospirales</taxon>
        <taxon>Leptospiraceae</taxon>
        <taxon>Leptospira</taxon>
    </lineage>
</organism>
<evidence type="ECO:0000313" key="1">
    <source>
        <dbReference type="EMBL" id="MBM9579801.1"/>
    </source>
</evidence>
<proteinExistence type="predicted"/>
<keyword evidence="2" id="KW-1185">Reference proteome</keyword>